<comment type="caution">
    <text evidence="2">The sequence shown here is derived from an EMBL/GenBank/DDBJ whole genome shotgun (WGS) entry which is preliminary data.</text>
</comment>
<evidence type="ECO:0000256" key="1">
    <source>
        <dbReference type="SAM" id="MobiDB-lite"/>
    </source>
</evidence>
<sequence>MAAGAAMEGERSLLSSDAGFVPDQYCPASPLGWPGGPKAVAQYHQRKRRGRGPAIAPSCYGYRCAMDMPRRRRTQVGQVLSHQSRYTTAPRSLLDPATPESAKRSDLPLWTSRLLINARANTPACAPRPASNSSVLAMGRALNRRLKQLRSSLLRQRSTREGGMKSMHASSIRTTRLFPLNSCRPRHEGRYAHGTRDSCTPHRAGHFHKVRSIEPAKLDSLRAEDGHGLRAAVAPIRRARAFAPDDKVAATYPRPPENRPPRQQQCFAPSEVVVPGAVRIELPPDPDREGGT</sequence>
<gene>
    <name evidence="2" type="ORF">BP5796_05366</name>
</gene>
<feature type="compositionally biased region" description="Polar residues" evidence="1">
    <location>
        <begin position="78"/>
        <end position="90"/>
    </location>
</feature>
<feature type="region of interest" description="Disordered" evidence="1">
    <location>
        <begin position="245"/>
        <end position="292"/>
    </location>
</feature>
<keyword evidence="3" id="KW-1185">Reference proteome</keyword>
<name>A0A3D8S323_9HELO</name>
<protein>
    <submittedName>
        <fullName evidence="2">Uncharacterized protein</fullName>
    </submittedName>
</protein>
<proteinExistence type="predicted"/>
<evidence type="ECO:0000313" key="3">
    <source>
        <dbReference type="Proteomes" id="UP000256328"/>
    </source>
</evidence>
<feature type="region of interest" description="Disordered" evidence="1">
    <location>
        <begin position="78"/>
        <end position="102"/>
    </location>
</feature>
<dbReference type="EMBL" id="PDLN01000007">
    <property type="protein sequence ID" value="RDW80668.1"/>
    <property type="molecule type" value="Genomic_DNA"/>
</dbReference>
<dbReference type="AlphaFoldDB" id="A0A3D8S323"/>
<organism evidence="2 3">
    <name type="scientific">Coleophoma crateriformis</name>
    <dbReference type="NCBI Taxonomy" id="565419"/>
    <lineage>
        <taxon>Eukaryota</taxon>
        <taxon>Fungi</taxon>
        <taxon>Dikarya</taxon>
        <taxon>Ascomycota</taxon>
        <taxon>Pezizomycotina</taxon>
        <taxon>Leotiomycetes</taxon>
        <taxon>Helotiales</taxon>
        <taxon>Dermateaceae</taxon>
        <taxon>Coleophoma</taxon>
    </lineage>
</organism>
<accession>A0A3D8S323</accession>
<evidence type="ECO:0000313" key="2">
    <source>
        <dbReference type="EMBL" id="RDW80668.1"/>
    </source>
</evidence>
<dbReference type="Proteomes" id="UP000256328">
    <property type="component" value="Unassembled WGS sequence"/>
</dbReference>
<reference evidence="2 3" key="1">
    <citation type="journal article" date="2018" name="IMA Fungus">
        <title>IMA Genome-F 9: Draft genome sequence of Annulohypoxylon stygium, Aspergillus mulundensis, Berkeleyomyces basicola (syn. Thielaviopsis basicola), Ceratocystis smalleyi, two Cercospora beticola strains, Coleophoma cylindrospora, Fusarium fracticaudum, Phialophora cf. hyalina, and Morchella septimelata.</title>
        <authorList>
            <person name="Wingfield B.D."/>
            <person name="Bills G.F."/>
            <person name="Dong Y."/>
            <person name="Huang W."/>
            <person name="Nel W.J."/>
            <person name="Swalarsk-Parry B.S."/>
            <person name="Vaghefi N."/>
            <person name="Wilken P.M."/>
            <person name="An Z."/>
            <person name="de Beer Z.W."/>
            <person name="De Vos L."/>
            <person name="Chen L."/>
            <person name="Duong T.A."/>
            <person name="Gao Y."/>
            <person name="Hammerbacher A."/>
            <person name="Kikkert J.R."/>
            <person name="Li Y."/>
            <person name="Li H."/>
            <person name="Li K."/>
            <person name="Li Q."/>
            <person name="Liu X."/>
            <person name="Ma X."/>
            <person name="Naidoo K."/>
            <person name="Pethybridge S.J."/>
            <person name="Sun J."/>
            <person name="Steenkamp E.T."/>
            <person name="van der Nest M.A."/>
            <person name="van Wyk S."/>
            <person name="Wingfield M.J."/>
            <person name="Xiong C."/>
            <person name="Yue Q."/>
            <person name="Zhang X."/>
        </authorList>
    </citation>
    <scope>NUCLEOTIDE SEQUENCE [LARGE SCALE GENOMIC DNA]</scope>
    <source>
        <strain evidence="2 3">BP5796</strain>
    </source>
</reference>